<evidence type="ECO:0000313" key="8">
    <source>
        <dbReference type="Proteomes" id="UP000694923"/>
    </source>
</evidence>
<keyword evidence="7" id="KW-0732">Signal</keyword>
<evidence type="ECO:0000256" key="6">
    <source>
        <dbReference type="SAM" id="Phobius"/>
    </source>
</evidence>
<evidence type="ECO:0000256" key="3">
    <source>
        <dbReference type="ARBA" id="ARBA00022692"/>
    </source>
</evidence>
<evidence type="ECO:0000256" key="1">
    <source>
        <dbReference type="ARBA" id="ARBA00004141"/>
    </source>
</evidence>
<proteinExistence type="inferred from homology"/>
<dbReference type="Proteomes" id="UP000694923">
    <property type="component" value="Unplaced"/>
</dbReference>
<feature type="transmembrane region" description="Helical" evidence="6">
    <location>
        <begin position="47"/>
        <end position="69"/>
    </location>
</feature>
<evidence type="ECO:0000256" key="4">
    <source>
        <dbReference type="ARBA" id="ARBA00022989"/>
    </source>
</evidence>
<reference evidence="9" key="1">
    <citation type="submission" date="2025-08" db="UniProtKB">
        <authorList>
            <consortium name="RefSeq"/>
        </authorList>
    </citation>
    <scope>IDENTIFICATION</scope>
</reference>
<comment type="similarity">
    <text evidence="2">Belongs to the IFI6/IFI27 family.</text>
</comment>
<gene>
    <name evidence="9" type="primary">IFI6</name>
</gene>
<evidence type="ECO:0000256" key="2">
    <source>
        <dbReference type="ARBA" id="ARBA00007262"/>
    </source>
</evidence>
<comment type="subcellular location">
    <subcellularLocation>
        <location evidence="1">Membrane</location>
        <topology evidence="1">Multi-pass membrane protein</topology>
    </subcellularLocation>
</comment>
<protein>
    <submittedName>
        <fullName evidence="9">Interferon alpha-inducible protein 6</fullName>
    </submittedName>
</protein>
<dbReference type="PANTHER" id="PTHR16932">
    <property type="entry name" value="INTERFERON ALPHA-INDUCIBLE PROTEIN 27"/>
    <property type="match status" value="1"/>
</dbReference>
<dbReference type="Pfam" id="PF06140">
    <property type="entry name" value="Ifi-6-16"/>
    <property type="match status" value="1"/>
</dbReference>
<dbReference type="InterPro" id="IPR009311">
    <property type="entry name" value="IFI6/IFI27-like"/>
</dbReference>
<feature type="signal peptide" evidence="7">
    <location>
        <begin position="1"/>
        <end position="23"/>
    </location>
</feature>
<keyword evidence="8" id="KW-1185">Reference proteome</keyword>
<keyword evidence="4 6" id="KW-1133">Transmembrane helix</keyword>
<organism evidence="8 9">
    <name type="scientific">Galeopterus variegatus</name>
    <name type="common">Malayan flying lemur</name>
    <name type="synonym">Cynocephalus variegatus</name>
    <dbReference type="NCBI Taxonomy" id="482537"/>
    <lineage>
        <taxon>Eukaryota</taxon>
        <taxon>Metazoa</taxon>
        <taxon>Chordata</taxon>
        <taxon>Craniata</taxon>
        <taxon>Vertebrata</taxon>
        <taxon>Euteleostomi</taxon>
        <taxon>Mammalia</taxon>
        <taxon>Eutheria</taxon>
        <taxon>Euarchontoglires</taxon>
        <taxon>Dermoptera</taxon>
        <taxon>Cynocephalidae</taxon>
        <taxon>Galeopterus</taxon>
    </lineage>
</organism>
<dbReference type="PANTHER" id="PTHR16932:SF25">
    <property type="entry name" value="INTERFERON ALPHA-INDUCIBLE PROTEIN 6"/>
    <property type="match status" value="1"/>
</dbReference>
<sequence length="133" mass="13371">MRQKMVSLFLCYLLLYTCGGVEAGKRKKGKSSESGGSGFWSALTYTAIGGGLMMAGLPALGFTGAGIAANSVASSLMSWSAVLNGGGVPAGGLVATLQSVGAGGSSALMGKIGAFLGYTVQKYLENDDEADEE</sequence>
<feature type="chain" id="PRO_5046883364" evidence="7">
    <location>
        <begin position="24"/>
        <end position="133"/>
    </location>
</feature>
<dbReference type="GeneID" id="103592729"/>
<name>A0ABM0QZJ3_GALVR</name>
<dbReference type="Gene3D" id="6.10.110.10">
    <property type="match status" value="1"/>
</dbReference>
<evidence type="ECO:0000256" key="5">
    <source>
        <dbReference type="ARBA" id="ARBA00023136"/>
    </source>
</evidence>
<keyword evidence="3 6" id="KW-0812">Transmembrane</keyword>
<keyword evidence="5 6" id="KW-0472">Membrane</keyword>
<evidence type="ECO:0000256" key="7">
    <source>
        <dbReference type="SAM" id="SignalP"/>
    </source>
</evidence>
<dbReference type="RefSeq" id="XP_008573784.1">
    <property type="nucleotide sequence ID" value="XM_008575562.1"/>
</dbReference>
<accession>A0ABM0QZJ3</accession>
<evidence type="ECO:0000313" key="9">
    <source>
        <dbReference type="RefSeq" id="XP_008573784.1"/>
    </source>
</evidence>
<dbReference type="InterPro" id="IPR038213">
    <property type="entry name" value="IFI6/IFI27-like_sf"/>
</dbReference>